<evidence type="ECO:0000256" key="1">
    <source>
        <dbReference type="ARBA" id="ARBA00022679"/>
    </source>
</evidence>
<dbReference type="HAMAP" id="MF_01257">
    <property type="entry name" value="CofD"/>
    <property type="match status" value="1"/>
</dbReference>
<name>A0A2A5WTT5_9GAMM</name>
<dbReference type="Gene3D" id="1.10.8.240">
    <property type="entry name" value="CofD-like domain"/>
    <property type="match status" value="1"/>
</dbReference>
<dbReference type="CDD" id="cd07186">
    <property type="entry name" value="CofD_like"/>
    <property type="match status" value="1"/>
</dbReference>
<accession>A0A2A5WTT5</accession>
<dbReference type="SUPFAM" id="SSF142338">
    <property type="entry name" value="CofD-like"/>
    <property type="match status" value="1"/>
</dbReference>
<evidence type="ECO:0000313" key="4">
    <source>
        <dbReference type="Proteomes" id="UP000219327"/>
    </source>
</evidence>
<dbReference type="InterPro" id="IPR038136">
    <property type="entry name" value="CofD-like_dom_sf"/>
</dbReference>
<dbReference type="GO" id="GO:0000287">
    <property type="term" value="F:magnesium ion binding"/>
    <property type="evidence" value="ECO:0007669"/>
    <property type="project" value="InterPro"/>
</dbReference>
<protein>
    <submittedName>
        <fullName evidence="3">2-phospho-L-lactate transferase</fullName>
    </submittedName>
</protein>
<dbReference type="InterPro" id="IPR002882">
    <property type="entry name" value="CofD"/>
</dbReference>
<dbReference type="GO" id="GO:0043743">
    <property type="term" value="F:LPPG:FO 2-phospho-L-lactate transferase activity"/>
    <property type="evidence" value="ECO:0007669"/>
    <property type="project" value="InterPro"/>
</dbReference>
<dbReference type="AlphaFoldDB" id="A0A2A5WTT5"/>
<dbReference type="NCBIfam" id="TIGR01819">
    <property type="entry name" value="F420_cofD"/>
    <property type="match status" value="1"/>
</dbReference>
<reference evidence="3 4" key="1">
    <citation type="submission" date="2017-08" db="EMBL/GenBank/DDBJ databases">
        <title>Fine stratification of microbial communities through a metagenomic profile of the photic zone.</title>
        <authorList>
            <person name="Haro-Moreno J.M."/>
            <person name="Lopez-Perez M."/>
            <person name="De La Torre J."/>
            <person name="Picazo A."/>
            <person name="Camacho A."/>
            <person name="Rodriguez-Valera F."/>
        </authorList>
    </citation>
    <scope>NUCLEOTIDE SEQUENCE [LARGE SCALE GENOMIC DNA]</scope>
    <source>
        <strain evidence="3">MED-G24</strain>
    </source>
</reference>
<dbReference type="EMBL" id="NTKD01000021">
    <property type="protein sequence ID" value="PDH39647.1"/>
    <property type="molecule type" value="Genomic_DNA"/>
</dbReference>
<comment type="caution">
    <text evidence="3">The sequence shown here is derived from an EMBL/GenBank/DDBJ whole genome shotgun (WGS) entry which is preliminary data.</text>
</comment>
<evidence type="ECO:0000256" key="2">
    <source>
        <dbReference type="ARBA" id="ARBA00022842"/>
    </source>
</evidence>
<dbReference type="InterPro" id="IPR010115">
    <property type="entry name" value="FbiA/CofD"/>
</dbReference>
<keyword evidence="1 3" id="KW-0808">Transferase</keyword>
<evidence type="ECO:0000313" key="3">
    <source>
        <dbReference type="EMBL" id="PDH39647.1"/>
    </source>
</evidence>
<dbReference type="PANTHER" id="PTHR43007:SF1">
    <property type="entry name" value="2-PHOSPHO-L-LACTATE TRANSFERASE"/>
    <property type="match status" value="1"/>
</dbReference>
<organism evidence="3 4">
    <name type="scientific">OM182 bacterium MED-G24</name>
    <dbReference type="NCBI Taxonomy" id="1986255"/>
    <lineage>
        <taxon>Bacteria</taxon>
        <taxon>Pseudomonadati</taxon>
        <taxon>Pseudomonadota</taxon>
        <taxon>Gammaproteobacteria</taxon>
        <taxon>OMG group</taxon>
        <taxon>OM182 clade</taxon>
    </lineage>
</organism>
<proteinExistence type="inferred from homology"/>
<dbReference type="PANTHER" id="PTHR43007">
    <property type="entry name" value="2-PHOSPHO-L-LACTATE TRANSFERASE"/>
    <property type="match status" value="1"/>
</dbReference>
<sequence length="317" mass="34266">MNVLALSGGVGGAKLALGLSRCLAPDELTIVANTADDFTHLGLRICPDLDTVMYTLAEISNPEVGWGQQDETWQCLGALSDLGAESWFRLGDRDLATHLVRTERLGDGQTLSHLTEYLCEQLNIQHQLVPMADQSVSTQVDTEMGRFSFQHYFVRERCEPKVTGFEFEGIEQARPSPGFQAALVDRAEGDDGPIVICPSNPFVSVEPMLALPGVRTTMVDSHRPVIAVSPIVGGEALKGPAAKMMAELGIEQSAMSVANYYGNLIDGFVIDTVDAELQPMIEQSGIPTIVTNTVMVTLADRIQLAEDVLSFAATLRS</sequence>
<dbReference type="Pfam" id="PF01933">
    <property type="entry name" value="CofD"/>
    <property type="match status" value="1"/>
</dbReference>
<gene>
    <name evidence="3" type="ORF">CNE99_05180</name>
</gene>
<dbReference type="Proteomes" id="UP000219327">
    <property type="component" value="Unassembled WGS sequence"/>
</dbReference>
<dbReference type="Gene3D" id="3.40.50.10680">
    <property type="entry name" value="CofD-like domains"/>
    <property type="match status" value="1"/>
</dbReference>
<keyword evidence="2" id="KW-0460">Magnesium</keyword>